<feature type="region of interest" description="Disordered" evidence="1">
    <location>
        <begin position="1"/>
        <end position="28"/>
    </location>
</feature>
<protein>
    <submittedName>
        <fullName evidence="3">Uncharacterized protein</fullName>
    </submittedName>
</protein>
<sequence>MSSRQFLVFSSTTASSSRAKASEPTRTIRTLSRRSRLNQRQPHCLVNLFIFGQTYFLVSLCASCWVSQPGTLASRRKP</sequence>
<dbReference type="AlphaFoldDB" id="A0A4D5RCW7"/>
<keyword evidence="2" id="KW-0812">Transmembrane</keyword>
<feature type="transmembrane region" description="Helical" evidence="2">
    <location>
        <begin position="45"/>
        <end position="67"/>
    </location>
</feature>
<accession>A0A4D5RCW7</accession>
<feature type="compositionally biased region" description="Low complexity" evidence="1">
    <location>
        <begin position="10"/>
        <end position="19"/>
    </location>
</feature>
<evidence type="ECO:0000256" key="1">
    <source>
        <dbReference type="SAM" id="MobiDB-lite"/>
    </source>
</evidence>
<evidence type="ECO:0000313" key="3">
    <source>
        <dbReference type="EMBL" id="MOY34962.1"/>
    </source>
</evidence>
<evidence type="ECO:0000256" key="2">
    <source>
        <dbReference type="SAM" id="Phobius"/>
    </source>
</evidence>
<dbReference type="EMBL" id="GHJT01000991">
    <property type="protein sequence ID" value="MOY34962.1"/>
    <property type="molecule type" value="Transcribed_RNA"/>
</dbReference>
<organism evidence="3">
    <name type="scientific">Ixodes scapularis</name>
    <name type="common">Black-legged tick</name>
    <name type="synonym">Deer tick</name>
    <dbReference type="NCBI Taxonomy" id="6945"/>
    <lineage>
        <taxon>Eukaryota</taxon>
        <taxon>Metazoa</taxon>
        <taxon>Ecdysozoa</taxon>
        <taxon>Arthropoda</taxon>
        <taxon>Chelicerata</taxon>
        <taxon>Arachnida</taxon>
        <taxon>Acari</taxon>
        <taxon>Parasitiformes</taxon>
        <taxon>Ixodida</taxon>
        <taxon>Ixodoidea</taxon>
        <taxon>Ixodidae</taxon>
        <taxon>Ixodinae</taxon>
        <taxon>Ixodes</taxon>
    </lineage>
</organism>
<keyword evidence="2" id="KW-1133">Transmembrane helix</keyword>
<keyword evidence="2" id="KW-0472">Membrane</keyword>
<name>A0A4D5RCW7_IXOSC</name>
<reference evidence="3" key="1">
    <citation type="submission" date="2019-04" db="EMBL/GenBank/DDBJ databases">
        <title>An insight into the mialome of Ixodes scapularis.</title>
        <authorList>
            <person name="Ribeiro J.M."/>
            <person name="Mather T.N."/>
            <person name="Karim S."/>
        </authorList>
    </citation>
    <scope>NUCLEOTIDE SEQUENCE</scope>
</reference>
<proteinExistence type="predicted"/>